<accession>A0ACC3AVR5</accession>
<gene>
    <name evidence="1" type="ORF">N8T08_008821</name>
</gene>
<evidence type="ECO:0000313" key="1">
    <source>
        <dbReference type="EMBL" id="KAK1141723.1"/>
    </source>
</evidence>
<protein>
    <submittedName>
        <fullName evidence="1">Uncharacterized protein</fullName>
    </submittedName>
</protein>
<keyword evidence="2" id="KW-1185">Reference proteome</keyword>
<dbReference type="Proteomes" id="UP001177260">
    <property type="component" value="Unassembled WGS sequence"/>
</dbReference>
<sequence>MRVCLLLVSAIVATASASALGARSDNKDFDKDKHFDQDWNKNLICSVGGISDLFDIKHFLHHICDCPKFTKSTPFFGKEGVLVGNVCAREHLDGIKPLETPVW</sequence>
<dbReference type="EMBL" id="JAOPJF010000060">
    <property type="protein sequence ID" value="KAK1141723.1"/>
    <property type="molecule type" value="Genomic_DNA"/>
</dbReference>
<evidence type="ECO:0000313" key="2">
    <source>
        <dbReference type="Proteomes" id="UP001177260"/>
    </source>
</evidence>
<reference evidence="1 2" key="1">
    <citation type="journal article" date="2023" name="ACS Omega">
        <title>Identification of the Neoaspergillic Acid Biosynthesis Gene Cluster by Establishing an In Vitro CRISPR-Ribonucleoprotein Genetic System in Aspergillus melleus.</title>
        <authorList>
            <person name="Yuan B."/>
            <person name="Grau M.F."/>
            <person name="Murata R.M."/>
            <person name="Torok T."/>
            <person name="Venkateswaran K."/>
            <person name="Stajich J.E."/>
            <person name="Wang C.C.C."/>
        </authorList>
    </citation>
    <scope>NUCLEOTIDE SEQUENCE [LARGE SCALE GENOMIC DNA]</scope>
    <source>
        <strain evidence="1 2">IMV 1140</strain>
    </source>
</reference>
<name>A0ACC3AVR5_9EURO</name>
<proteinExistence type="predicted"/>
<organism evidence="1 2">
    <name type="scientific">Aspergillus melleus</name>
    <dbReference type="NCBI Taxonomy" id="138277"/>
    <lineage>
        <taxon>Eukaryota</taxon>
        <taxon>Fungi</taxon>
        <taxon>Dikarya</taxon>
        <taxon>Ascomycota</taxon>
        <taxon>Pezizomycotina</taxon>
        <taxon>Eurotiomycetes</taxon>
        <taxon>Eurotiomycetidae</taxon>
        <taxon>Eurotiales</taxon>
        <taxon>Aspergillaceae</taxon>
        <taxon>Aspergillus</taxon>
        <taxon>Aspergillus subgen. Circumdati</taxon>
    </lineage>
</organism>
<comment type="caution">
    <text evidence="1">The sequence shown here is derived from an EMBL/GenBank/DDBJ whole genome shotgun (WGS) entry which is preliminary data.</text>
</comment>